<proteinExistence type="predicted"/>
<accession>A0ABV8P9L7</accession>
<protein>
    <submittedName>
        <fullName evidence="1">Uncharacterized protein</fullName>
    </submittedName>
</protein>
<reference evidence="2" key="1">
    <citation type="journal article" date="2019" name="Int. J. Syst. Evol. Microbiol.">
        <title>The Global Catalogue of Microorganisms (GCM) 10K type strain sequencing project: providing services to taxonomists for standard genome sequencing and annotation.</title>
        <authorList>
            <consortium name="The Broad Institute Genomics Platform"/>
            <consortium name="The Broad Institute Genome Sequencing Center for Infectious Disease"/>
            <person name="Wu L."/>
            <person name="Ma J."/>
        </authorList>
    </citation>
    <scope>NUCLEOTIDE SEQUENCE [LARGE SCALE GENOMIC DNA]</scope>
    <source>
        <strain evidence="2">CCM 8691</strain>
    </source>
</reference>
<dbReference type="RefSeq" id="WP_378985397.1">
    <property type="nucleotide sequence ID" value="NZ_JBHSBW010000011.1"/>
</dbReference>
<organism evidence="1 2">
    <name type="scientific">Pedobacter lithocola</name>
    <dbReference type="NCBI Taxonomy" id="1908239"/>
    <lineage>
        <taxon>Bacteria</taxon>
        <taxon>Pseudomonadati</taxon>
        <taxon>Bacteroidota</taxon>
        <taxon>Sphingobacteriia</taxon>
        <taxon>Sphingobacteriales</taxon>
        <taxon>Sphingobacteriaceae</taxon>
        <taxon>Pedobacter</taxon>
    </lineage>
</organism>
<evidence type="ECO:0000313" key="1">
    <source>
        <dbReference type="EMBL" id="MFC4211898.1"/>
    </source>
</evidence>
<name>A0ABV8P9L7_9SPHI</name>
<comment type="caution">
    <text evidence="1">The sequence shown here is derived from an EMBL/GenBank/DDBJ whole genome shotgun (WGS) entry which is preliminary data.</text>
</comment>
<dbReference type="Proteomes" id="UP001595789">
    <property type="component" value="Unassembled WGS sequence"/>
</dbReference>
<dbReference type="EMBL" id="JBHSBW010000011">
    <property type="protein sequence ID" value="MFC4211898.1"/>
    <property type="molecule type" value="Genomic_DNA"/>
</dbReference>
<sequence length="458" mass="52426">MKDCIYLVAETNYIDRVYRDSYYHYYSSKLAAYKRNCIRISLFDSQVEANDFRLEETREKLQTSYLGFFVLRPIEPHVVGRSIISPKALKAADFQICTTVYHNTVNTVKLSVDAFPHSSQDTETISCAETTLWAMMEYFSNRYAEYKPLLPSKIIQTLNKVTSERQIPSKGLNIQQMSFALKEYGFGTRIYSRSQYPNEFDRLISCYAESGIPIIIAMEDFAGIGHALLCIGHETVKSNHIDALGAHNFKPGVLKDKANLKNITLYDFDSIEKEFIFIDDNQPVYQTALLSKPAAHYNDTWHNCKITHFIVPLYTKIYLEAYEAKNFIARFLISGPEPLNNDTEVLLRTYLASSRSFKDVLATNASFSSDLKDIILELAMPKFIWVTETSDKELIKTKKANGLIILDATEANIIFNKPLIIAAYQGKVINFEADTKKLEKNDLPLNDFTIFENNLKSY</sequence>
<evidence type="ECO:0000313" key="2">
    <source>
        <dbReference type="Proteomes" id="UP001595789"/>
    </source>
</evidence>
<gene>
    <name evidence="1" type="ORF">ACFOWA_11935</name>
</gene>
<keyword evidence="2" id="KW-1185">Reference proteome</keyword>